<comment type="caution">
    <text evidence="1">The sequence shown here is derived from an EMBL/GenBank/DDBJ whole genome shotgun (WGS) entry which is preliminary data.</text>
</comment>
<dbReference type="EMBL" id="CAJNOJ010000159">
    <property type="protein sequence ID" value="CAF1218902.1"/>
    <property type="molecule type" value="Genomic_DNA"/>
</dbReference>
<dbReference type="AlphaFoldDB" id="A0A814XQG7"/>
<proteinExistence type="predicted"/>
<evidence type="ECO:0000313" key="1">
    <source>
        <dbReference type="EMBL" id="CAF1218902.1"/>
    </source>
</evidence>
<gene>
    <name evidence="1" type="ORF">EDS130_LOCUS26306</name>
</gene>
<organism evidence="1 2">
    <name type="scientific">Adineta ricciae</name>
    <name type="common">Rotifer</name>
    <dbReference type="NCBI Taxonomy" id="249248"/>
    <lineage>
        <taxon>Eukaryota</taxon>
        <taxon>Metazoa</taxon>
        <taxon>Spiralia</taxon>
        <taxon>Gnathifera</taxon>
        <taxon>Rotifera</taxon>
        <taxon>Eurotatoria</taxon>
        <taxon>Bdelloidea</taxon>
        <taxon>Adinetida</taxon>
        <taxon>Adinetidae</taxon>
        <taxon>Adineta</taxon>
    </lineage>
</organism>
<sequence length="93" mass="10501">MATTLDSYFAVLAEDSGGNDSADGRLTKYYSASLTGYQSGMLFLRRSENMHFRLYLSFSLLLSSVGEDPVKKTMNQKGYSTNHYRIQNRPSKN</sequence>
<dbReference type="Proteomes" id="UP000663852">
    <property type="component" value="Unassembled WGS sequence"/>
</dbReference>
<name>A0A814XQG7_ADIRI</name>
<protein>
    <submittedName>
        <fullName evidence="1">Uncharacterized protein</fullName>
    </submittedName>
</protein>
<evidence type="ECO:0000313" key="2">
    <source>
        <dbReference type="Proteomes" id="UP000663852"/>
    </source>
</evidence>
<accession>A0A814XQG7</accession>
<reference evidence="1" key="1">
    <citation type="submission" date="2021-02" db="EMBL/GenBank/DDBJ databases">
        <authorList>
            <person name="Nowell W R."/>
        </authorList>
    </citation>
    <scope>NUCLEOTIDE SEQUENCE</scope>
</reference>